<dbReference type="RefSeq" id="WP_170033590.1">
    <property type="nucleotide sequence ID" value="NZ_JABDTL010000001.1"/>
</dbReference>
<evidence type="ECO:0000313" key="4">
    <source>
        <dbReference type="Proteomes" id="UP000582837"/>
    </source>
</evidence>
<dbReference type="Pfam" id="PF13630">
    <property type="entry name" value="SdpI"/>
    <property type="match status" value="1"/>
</dbReference>
<evidence type="ECO:0000313" key="3">
    <source>
        <dbReference type="EMBL" id="MBB6071075.1"/>
    </source>
</evidence>
<protein>
    <submittedName>
        <fullName evidence="3">Putative membrane protein</fullName>
    </submittedName>
</protein>
<comment type="caution">
    <text evidence="3">The sequence shown here is derived from an EMBL/GenBank/DDBJ whole genome shotgun (WGS) entry which is preliminary data.</text>
</comment>
<keyword evidence="4" id="KW-1185">Reference proteome</keyword>
<feature type="transmembrane region" description="Helical" evidence="1">
    <location>
        <begin position="86"/>
        <end position="108"/>
    </location>
</feature>
<dbReference type="Pfam" id="PF07853">
    <property type="entry name" value="DUF1648"/>
    <property type="match status" value="1"/>
</dbReference>
<name>A0A841GZ49_9BACT</name>
<gene>
    <name evidence="3" type="ORF">HNQ61_002697</name>
</gene>
<feature type="transmembrane region" description="Helical" evidence="1">
    <location>
        <begin position="160"/>
        <end position="178"/>
    </location>
</feature>
<proteinExistence type="predicted"/>
<sequence length="215" mass="23765">MRSRWTAAALVAAMWAMTLAVYSRLPARIATHWDMHGTVDGWMPRMPGAFLLPFIAAASLGLMLGLPRLDPRRRNVERFGPERMLLLNMTALFMAAVHTATLAFSLGYPVDMRRVTLAAVGLLFVGMGNYLPRIKSNYFIGIRTPWTLENENVWRHTHRVGGRAFVGAGLLFIVAAMLPEAAGMVLVMAAIAIVVIVPMAYSYVAYRREMAGGSR</sequence>
<feature type="transmembrane region" description="Helical" evidence="1">
    <location>
        <begin position="184"/>
        <end position="206"/>
    </location>
</feature>
<keyword evidence="1" id="KW-0472">Membrane</keyword>
<dbReference type="InterPro" id="IPR012867">
    <property type="entry name" value="DUF1648"/>
</dbReference>
<feature type="transmembrane region" description="Helical" evidence="1">
    <location>
        <begin position="114"/>
        <end position="131"/>
    </location>
</feature>
<dbReference type="PIRSF" id="PIRSF038959">
    <property type="entry name" value="SdpI"/>
    <property type="match status" value="1"/>
</dbReference>
<reference evidence="3 4" key="1">
    <citation type="submission" date="2020-08" db="EMBL/GenBank/DDBJ databases">
        <title>Genomic Encyclopedia of Type Strains, Phase IV (KMG-IV): sequencing the most valuable type-strain genomes for metagenomic binning, comparative biology and taxonomic classification.</title>
        <authorList>
            <person name="Goeker M."/>
        </authorList>
    </citation>
    <scope>NUCLEOTIDE SEQUENCE [LARGE SCALE GENOMIC DNA]</scope>
    <source>
        <strain evidence="3 4">DSM 29007</strain>
    </source>
</reference>
<dbReference type="InterPro" id="IPR026272">
    <property type="entry name" value="SdpI"/>
</dbReference>
<dbReference type="PANTHER" id="PTHR37810">
    <property type="entry name" value="IMMUNITY PROTEIN SDPI"/>
    <property type="match status" value="1"/>
</dbReference>
<keyword evidence="1" id="KW-0812">Transmembrane</keyword>
<dbReference type="InterPro" id="IPR025962">
    <property type="entry name" value="SdpI/YhfL"/>
</dbReference>
<evidence type="ECO:0000256" key="1">
    <source>
        <dbReference type="SAM" id="Phobius"/>
    </source>
</evidence>
<evidence type="ECO:0000259" key="2">
    <source>
        <dbReference type="Pfam" id="PF07853"/>
    </source>
</evidence>
<keyword evidence="1" id="KW-1133">Transmembrane helix</keyword>
<dbReference type="EMBL" id="JACHIA010000006">
    <property type="protein sequence ID" value="MBB6071075.1"/>
    <property type="molecule type" value="Genomic_DNA"/>
</dbReference>
<dbReference type="AlphaFoldDB" id="A0A841GZ49"/>
<dbReference type="PANTHER" id="PTHR37810:SF5">
    <property type="entry name" value="IMMUNITY PROTEIN SDPI"/>
    <property type="match status" value="1"/>
</dbReference>
<feature type="transmembrane region" description="Helical" evidence="1">
    <location>
        <begin position="47"/>
        <end position="66"/>
    </location>
</feature>
<accession>A0A841GZ49</accession>
<dbReference type="GO" id="GO:0009636">
    <property type="term" value="P:response to toxic substance"/>
    <property type="evidence" value="ECO:0007669"/>
    <property type="project" value="TreeGrafter"/>
</dbReference>
<organism evidence="3 4">
    <name type="scientific">Longimicrobium terrae</name>
    <dbReference type="NCBI Taxonomy" id="1639882"/>
    <lineage>
        <taxon>Bacteria</taxon>
        <taxon>Pseudomonadati</taxon>
        <taxon>Gemmatimonadota</taxon>
        <taxon>Longimicrobiia</taxon>
        <taxon>Longimicrobiales</taxon>
        <taxon>Longimicrobiaceae</taxon>
        <taxon>Longimicrobium</taxon>
    </lineage>
</organism>
<dbReference type="Proteomes" id="UP000582837">
    <property type="component" value="Unassembled WGS sequence"/>
</dbReference>
<feature type="domain" description="DUF1648" evidence="2">
    <location>
        <begin position="10"/>
        <end position="56"/>
    </location>
</feature>